<dbReference type="Pfam" id="PF14358">
    <property type="entry name" value="DUF4405"/>
    <property type="match status" value="1"/>
</dbReference>
<feature type="domain" description="Flavinylation-associated cytochrome" evidence="2">
    <location>
        <begin position="100"/>
        <end position="159"/>
    </location>
</feature>
<dbReference type="AlphaFoldDB" id="A0A2Z6ICG4"/>
<feature type="transmembrane region" description="Helical" evidence="1">
    <location>
        <begin position="95"/>
        <end position="124"/>
    </location>
</feature>
<feature type="transmembrane region" description="Helical" evidence="1">
    <location>
        <begin position="46"/>
        <end position="67"/>
    </location>
</feature>
<dbReference type="KEGG" id="sutt:SUTMEG_14910"/>
<dbReference type="OrthoDB" id="9157330at2"/>
<sequence>MSPRELLECFQTAGGSAAAWERRVRLDQGLLAVLAFLMLDRYTGNIAHEAAGVLMLAPVILHVAVNVKWCRRALGLKDARPGRARKPRPAGAREIVLRLLNALLALSFAASLVSGVMCSQMLFATFTPEDWRMSLEYRAAHVGLSVWFFLLAALHAGLHAGVFVGKTTESLRRLHARAPWGAGVGVALAAWAAALAAFGPREADLLMALENAYIPVERGEWPTAMPADLLAVFLAAAGTAALVERTASVAKEWKEKKRRAAAEQAKVA</sequence>
<feature type="transmembrane region" description="Helical" evidence="1">
    <location>
        <begin position="144"/>
        <end position="165"/>
    </location>
</feature>
<accession>A0A2Z6ICG4</accession>
<dbReference type="EMBL" id="AP018786">
    <property type="protein sequence ID" value="BBF23600.1"/>
    <property type="molecule type" value="Genomic_DNA"/>
</dbReference>
<organism evidence="3 4">
    <name type="scientific">Sutterella megalosphaeroides</name>
    <dbReference type="NCBI Taxonomy" id="2494234"/>
    <lineage>
        <taxon>Bacteria</taxon>
        <taxon>Pseudomonadati</taxon>
        <taxon>Pseudomonadota</taxon>
        <taxon>Betaproteobacteria</taxon>
        <taxon>Burkholderiales</taxon>
        <taxon>Sutterellaceae</taxon>
        <taxon>Sutterella</taxon>
    </lineage>
</organism>
<keyword evidence="4" id="KW-1185">Reference proteome</keyword>
<feature type="transmembrane region" description="Helical" evidence="1">
    <location>
        <begin position="177"/>
        <end position="198"/>
    </location>
</feature>
<dbReference type="RefSeq" id="WP_120177189.1">
    <property type="nucleotide sequence ID" value="NZ_AP018786.1"/>
</dbReference>
<proteinExistence type="predicted"/>
<evidence type="ECO:0000256" key="1">
    <source>
        <dbReference type="SAM" id="Phobius"/>
    </source>
</evidence>
<dbReference type="Proteomes" id="UP000271003">
    <property type="component" value="Chromosome"/>
</dbReference>
<keyword evidence="1" id="KW-0472">Membrane</keyword>
<evidence type="ECO:0000259" key="2">
    <source>
        <dbReference type="Pfam" id="PF14358"/>
    </source>
</evidence>
<protein>
    <recommendedName>
        <fullName evidence="2">Flavinylation-associated cytochrome domain-containing protein</fullName>
    </recommendedName>
</protein>
<dbReference type="InterPro" id="IPR025517">
    <property type="entry name" value="DUF4405"/>
</dbReference>
<feature type="transmembrane region" description="Helical" evidence="1">
    <location>
        <begin position="229"/>
        <end position="250"/>
    </location>
</feature>
<keyword evidence="1" id="KW-1133">Transmembrane helix</keyword>
<reference evidence="3 4" key="1">
    <citation type="journal article" date="2018" name="Int. J. Syst. Evol. Microbiol.">
        <title>Mesosutterella multiformis gen. nov., sp. nov., a member of the family Sutterellaceae and Sutterella megalosphaeroides sp. nov., isolated from human faeces.</title>
        <authorList>
            <person name="Sakamoto M."/>
            <person name="Ikeyama N."/>
            <person name="Kunihiro T."/>
            <person name="Iino T."/>
            <person name="Yuki M."/>
            <person name="Ohkuma M."/>
        </authorList>
    </citation>
    <scope>NUCLEOTIDE SEQUENCE [LARGE SCALE GENOMIC DNA]</scope>
    <source>
        <strain evidence="3 4">6FBBBH3</strain>
    </source>
</reference>
<keyword evidence="1" id="KW-0812">Transmembrane</keyword>
<name>A0A2Z6ICG4_9BURK</name>
<evidence type="ECO:0000313" key="3">
    <source>
        <dbReference type="EMBL" id="BBF23600.1"/>
    </source>
</evidence>
<evidence type="ECO:0000313" key="4">
    <source>
        <dbReference type="Proteomes" id="UP000271003"/>
    </source>
</evidence>
<gene>
    <name evidence="3" type="ORF">SUTMEG_14910</name>
</gene>